<proteinExistence type="predicted"/>
<dbReference type="STRING" id="1664694.A0A0N0NKA4"/>
<dbReference type="GeneID" id="28732122"/>
<comment type="caution">
    <text evidence="1">The sequence shown here is derived from an EMBL/GenBank/DDBJ whole genome shotgun (WGS) entry which is preliminary data.</text>
</comment>
<reference evidence="1 2" key="1">
    <citation type="submission" date="2015-06" db="EMBL/GenBank/DDBJ databases">
        <title>Draft genome of the ant-associated black yeast Phialophora attae CBS 131958.</title>
        <authorList>
            <person name="Moreno L.F."/>
            <person name="Stielow B.J."/>
            <person name="de Hoog S."/>
            <person name="Vicente V.A."/>
            <person name="Weiss V.A."/>
            <person name="de Vries M."/>
            <person name="Cruz L.M."/>
            <person name="Souza E.M."/>
        </authorList>
    </citation>
    <scope>NUCLEOTIDE SEQUENCE [LARGE SCALE GENOMIC DNA]</scope>
    <source>
        <strain evidence="1 2">CBS 131958</strain>
    </source>
</reference>
<dbReference type="SUPFAM" id="SSF53335">
    <property type="entry name" value="S-adenosyl-L-methionine-dependent methyltransferases"/>
    <property type="match status" value="1"/>
</dbReference>
<dbReference type="OrthoDB" id="540004at2759"/>
<dbReference type="Pfam" id="PF13489">
    <property type="entry name" value="Methyltransf_23"/>
    <property type="match status" value="1"/>
</dbReference>
<dbReference type="RefSeq" id="XP_017997771.1">
    <property type="nucleotide sequence ID" value="XM_018140353.1"/>
</dbReference>
<dbReference type="VEuPathDB" id="FungiDB:AB675_114"/>
<dbReference type="CDD" id="cd02440">
    <property type="entry name" value="AdoMet_MTases"/>
    <property type="match status" value="1"/>
</dbReference>
<name>A0A0N0NKA4_9EURO</name>
<dbReference type="EMBL" id="LFJN01000022">
    <property type="protein sequence ID" value="KPI37808.1"/>
    <property type="molecule type" value="Genomic_DNA"/>
</dbReference>
<evidence type="ECO:0000313" key="1">
    <source>
        <dbReference type="EMBL" id="KPI37808.1"/>
    </source>
</evidence>
<dbReference type="InterPro" id="IPR029063">
    <property type="entry name" value="SAM-dependent_MTases_sf"/>
</dbReference>
<dbReference type="PANTHER" id="PTHR45036">
    <property type="entry name" value="METHYLTRANSFERASE LIKE 7B"/>
    <property type="match status" value="1"/>
</dbReference>
<sequence>MAPIKARLVSYMEPAWLISQSIKFFLIALIFDFFKYKLDLEEFRKLWFSRLWAKIGPMMAAVPYQEPYISALLGRARGTVLEFGPGTGDQARHYRPEQITHLYGAEPNENLHTKLQKNCAAAGLEQYTVLTCGAQPTSLLPALVRQGLIKDERIPNDGLFDTIVTVKSLCSAPPEELKATINLVHRLLKPGGELIFFEHVHSHDDLLTSVLVWFTDFFWPYLMGNCRLSGKLDEYLEGDQSWAEKSISNIREYKGFEPIRYVKGYCRASSVRGWA</sequence>
<dbReference type="PANTHER" id="PTHR45036:SF1">
    <property type="entry name" value="METHYLTRANSFERASE LIKE 7A"/>
    <property type="match status" value="1"/>
</dbReference>
<evidence type="ECO:0008006" key="3">
    <source>
        <dbReference type="Google" id="ProtNLM"/>
    </source>
</evidence>
<protein>
    <recommendedName>
        <fullName evidence="3">Methyltransferase-like protein 7B</fullName>
    </recommendedName>
</protein>
<accession>A0A0N0NKA4</accession>
<dbReference type="Proteomes" id="UP000038010">
    <property type="component" value="Unassembled WGS sequence"/>
</dbReference>
<keyword evidence="2" id="KW-1185">Reference proteome</keyword>
<dbReference type="AlphaFoldDB" id="A0A0N0NKA4"/>
<gene>
    <name evidence="1" type="ORF">AB675_114</name>
</gene>
<dbReference type="Gene3D" id="3.40.50.150">
    <property type="entry name" value="Vaccinia Virus protein VP39"/>
    <property type="match status" value="1"/>
</dbReference>
<evidence type="ECO:0000313" key="2">
    <source>
        <dbReference type="Proteomes" id="UP000038010"/>
    </source>
</evidence>
<organism evidence="1 2">
    <name type="scientific">Cyphellophora attinorum</name>
    <dbReference type="NCBI Taxonomy" id="1664694"/>
    <lineage>
        <taxon>Eukaryota</taxon>
        <taxon>Fungi</taxon>
        <taxon>Dikarya</taxon>
        <taxon>Ascomycota</taxon>
        <taxon>Pezizomycotina</taxon>
        <taxon>Eurotiomycetes</taxon>
        <taxon>Chaetothyriomycetidae</taxon>
        <taxon>Chaetothyriales</taxon>
        <taxon>Cyphellophoraceae</taxon>
        <taxon>Cyphellophora</taxon>
    </lineage>
</organism>
<dbReference type="InterPro" id="IPR052356">
    <property type="entry name" value="Thiol_S-MT"/>
</dbReference>